<keyword evidence="2" id="KW-0560">Oxidoreductase</keyword>
<accession>A0ABR4GB40</accession>
<dbReference type="InterPro" id="IPR011032">
    <property type="entry name" value="GroES-like_sf"/>
</dbReference>
<dbReference type="Gene3D" id="3.90.180.10">
    <property type="entry name" value="Medium-chain alcohol dehydrogenases, catalytic domain"/>
    <property type="match status" value="1"/>
</dbReference>
<name>A0ABR4GB40_9EURO</name>
<dbReference type="InterPro" id="IPR047122">
    <property type="entry name" value="Trans-enoyl_RdTase-like"/>
</dbReference>
<protein>
    <submittedName>
        <fullName evidence="4">Chaperonin 10-like protein</fullName>
    </submittedName>
</protein>
<evidence type="ECO:0000256" key="2">
    <source>
        <dbReference type="ARBA" id="ARBA00023002"/>
    </source>
</evidence>
<feature type="domain" description="Enoyl reductase (ER)" evidence="3">
    <location>
        <begin position="4"/>
        <end position="322"/>
    </location>
</feature>
<dbReference type="SUPFAM" id="SSF50129">
    <property type="entry name" value="GroES-like"/>
    <property type="match status" value="1"/>
</dbReference>
<evidence type="ECO:0000256" key="1">
    <source>
        <dbReference type="ARBA" id="ARBA00008072"/>
    </source>
</evidence>
<dbReference type="InterPro" id="IPR013154">
    <property type="entry name" value="ADH-like_N"/>
</dbReference>
<dbReference type="Pfam" id="PF08240">
    <property type="entry name" value="ADH_N"/>
    <property type="match status" value="1"/>
</dbReference>
<sequence length="328" mass="34564">MSSSMTQNAVLPGPNHVQVRVSVAGINPHDQRARDIGVPIAKDLPAVLTHDVVGKVTKLGESVRGIAVGDRIVTLASLLPGSLQNGIQEYTVADADALARIPDSVSNDEAATLPTNTIAPLAGLLGKLKLPTPWSSDVTDSERENMTVLIIGGGSSCGRFAVQLLRLARIGKIVVVGGNEPELKGFGATHVVDRHGPQDDVLGRIRGLVGDNLIYALNAVNPPEGQLLALNALSNHKQGALARLVLGPVDESKVQGKRAGFEVLNVFSAIGEDAVCKSFWAHLSEYLVTGAIKPLGYTVKAGLTADNVNEVLDAYRDGKKVTKTHVHF</sequence>
<dbReference type="Proteomes" id="UP001610563">
    <property type="component" value="Unassembled WGS sequence"/>
</dbReference>
<evidence type="ECO:0000259" key="3">
    <source>
        <dbReference type="SMART" id="SM00829"/>
    </source>
</evidence>
<gene>
    <name evidence="4" type="ORF">BJX66DRAFT_324189</name>
</gene>
<evidence type="ECO:0000313" key="5">
    <source>
        <dbReference type="Proteomes" id="UP001610563"/>
    </source>
</evidence>
<dbReference type="InterPro" id="IPR020843">
    <property type="entry name" value="ER"/>
</dbReference>
<dbReference type="InterPro" id="IPR036291">
    <property type="entry name" value="NAD(P)-bd_dom_sf"/>
</dbReference>
<organism evidence="4 5">
    <name type="scientific">Aspergillus keveii</name>
    <dbReference type="NCBI Taxonomy" id="714993"/>
    <lineage>
        <taxon>Eukaryota</taxon>
        <taxon>Fungi</taxon>
        <taxon>Dikarya</taxon>
        <taxon>Ascomycota</taxon>
        <taxon>Pezizomycotina</taxon>
        <taxon>Eurotiomycetes</taxon>
        <taxon>Eurotiomycetidae</taxon>
        <taxon>Eurotiales</taxon>
        <taxon>Aspergillaceae</taxon>
        <taxon>Aspergillus</taxon>
        <taxon>Aspergillus subgen. Nidulantes</taxon>
    </lineage>
</organism>
<comment type="similarity">
    <text evidence="1">Belongs to the zinc-containing alcohol dehydrogenase family.</text>
</comment>
<keyword evidence="5" id="KW-1185">Reference proteome</keyword>
<comment type="caution">
    <text evidence="4">The sequence shown here is derived from an EMBL/GenBank/DDBJ whole genome shotgun (WGS) entry which is preliminary data.</text>
</comment>
<proteinExistence type="inferred from homology"/>
<dbReference type="Gene3D" id="3.40.50.720">
    <property type="entry name" value="NAD(P)-binding Rossmann-like Domain"/>
    <property type="match status" value="1"/>
</dbReference>
<dbReference type="SMART" id="SM00829">
    <property type="entry name" value="PKS_ER"/>
    <property type="match status" value="1"/>
</dbReference>
<dbReference type="PANTHER" id="PTHR45348:SF2">
    <property type="entry name" value="ZINC-TYPE ALCOHOL DEHYDROGENASE-LIKE PROTEIN C2E1P3.01"/>
    <property type="match status" value="1"/>
</dbReference>
<dbReference type="PANTHER" id="PTHR45348">
    <property type="entry name" value="HYPOTHETICAL OXIDOREDUCTASE (EUROFUNG)"/>
    <property type="match status" value="1"/>
</dbReference>
<dbReference type="SUPFAM" id="SSF51735">
    <property type="entry name" value="NAD(P)-binding Rossmann-fold domains"/>
    <property type="match status" value="1"/>
</dbReference>
<reference evidence="4 5" key="1">
    <citation type="submission" date="2024-07" db="EMBL/GenBank/DDBJ databases">
        <title>Section-level genome sequencing and comparative genomics of Aspergillus sections Usti and Cavernicolus.</title>
        <authorList>
            <consortium name="Lawrence Berkeley National Laboratory"/>
            <person name="Nybo J.L."/>
            <person name="Vesth T.C."/>
            <person name="Theobald S."/>
            <person name="Frisvad J.C."/>
            <person name="Larsen T.O."/>
            <person name="Kjaerboelling I."/>
            <person name="Rothschild-Mancinelli K."/>
            <person name="Lyhne E.K."/>
            <person name="Kogle M.E."/>
            <person name="Barry K."/>
            <person name="Clum A."/>
            <person name="Na H."/>
            <person name="Ledsgaard L."/>
            <person name="Lin J."/>
            <person name="Lipzen A."/>
            <person name="Kuo A."/>
            <person name="Riley R."/>
            <person name="Mondo S."/>
            <person name="Labutti K."/>
            <person name="Haridas S."/>
            <person name="Pangalinan J."/>
            <person name="Salamov A.A."/>
            <person name="Simmons B.A."/>
            <person name="Magnuson J.K."/>
            <person name="Chen J."/>
            <person name="Drula E."/>
            <person name="Henrissat B."/>
            <person name="Wiebenga A."/>
            <person name="Lubbers R.J."/>
            <person name="Gomes A.C."/>
            <person name="Makela M.R."/>
            <person name="Stajich J."/>
            <person name="Grigoriev I.V."/>
            <person name="Mortensen U.H."/>
            <person name="De Vries R.P."/>
            <person name="Baker S.E."/>
            <person name="Andersen M.R."/>
        </authorList>
    </citation>
    <scope>NUCLEOTIDE SEQUENCE [LARGE SCALE GENOMIC DNA]</scope>
    <source>
        <strain evidence="4 5">CBS 209.92</strain>
    </source>
</reference>
<evidence type="ECO:0000313" key="4">
    <source>
        <dbReference type="EMBL" id="KAL2796250.1"/>
    </source>
</evidence>
<dbReference type="EMBL" id="JBFTWV010000028">
    <property type="protein sequence ID" value="KAL2796250.1"/>
    <property type="molecule type" value="Genomic_DNA"/>
</dbReference>